<gene>
    <name evidence="1" type="ORF">AML91_07020</name>
    <name evidence="2" type="ORF">SAMN05216191_11160</name>
</gene>
<sequence length="122" mass="14020">MNIVKLSYPTPLSSIVDNQNDNIDVFIELEDGTNITVVVSTPQNLLCQMEREQEIFVPAPHPEIIVRSLTHENIQHAIEQYAKEDAFWLKLLYVASVDRSAVDMNRINRSLEKIKTLNNELE</sequence>
<dbReference type="Proteomes" id="UP000070252">
    <property type="component" value="Unassembled WGS sequence"/>
</dbReference>
<name>A0A1G9S4Y5_9BACL</name>
<dbReference type="AlphaFoldDB" id="A0A1G9S4Y5"/>
<evidence type="ECO:0000313" key="4">
    <source>
        <dbReference type="Proteomes" id="UP000182783"/>
    </source>
</evidence>
<evidence type="ECO:0000313" key="1">
    <source>
        <dbReference type="EMBL" id="KWX77767.1"/>
    </source>
</evidence>
<protein>
    <submittedName>
        <fullName evidence="2">Uncharacterized protein</fullName>
    </submittedName>
</protein>
<dbReference type="EMBL" id="FNGM01000011">
    <property type="protein sequence ID" value="SDM30628.1"/>
    <property type="molecule type" value="Genomic_DNA"/>
</dbReference>
<reference evidence="1 3" key="1">
    <citation type="submission" date="2015-08" db="EMBL/GenBank/DDBJ databases">
        <title>Genome of Paenibacillus jilunlii.</title>
        <authorList>
            <person name="Sant'Anna F.H."/>
            <person name="Ambrosini A."/>
            <person name="Souza R."/>
            <person name="Bach E."/>
            <person name="Fernandes G."/>
            <person name="Balsanelli E."/>
            <person name="Baura V.A."/>
            <person name="Pedrosa F.O."/>
            <person name="Souza E.M."/>
            <person name="Passaglia L."/>
        </authorList>
    </citation>
    <scope>NUCLEOTIDE SEQUENCE [LARGE SCALE GENOMIC DNA]</scope>
    <source>
        <strain evidence="1 3">DSM 23019</strain>
    </source>
</reference>
<proteinExistence type="predicted"/>
<reference evidence="2 4" key="2">
    <citation type="submission" date="2016-10" db="EMBL/GenBank/DDBJ databases">
        <authorList>
            <person name="de Groot N.N."/>
        </authorList>
    </citation>
    <scope>NUCLEOTIDE SEQUENCE [LARGE SCALE GENOMIC DNA]</scope>
    <source>
        <strain evidence="2 4">CGMCC 1.10239</strain>
    </source>
</reference>
<dbReference type="OrthoDB" id="1957791at2"/>
<organism evidence="2 4">
    <name type="scientific">Paenibacillus jilunlii</name>
    <dbReference type="NCBI Taxonomy" id="682956"/>
    <lineage>
        <taxon>Bacteria</taxon>
        <taxon>Bacillati</taxon>
        <taxon>Bacillota</taxon>
        <taxon>Bacilli</taxon>
        <taxon>Bacillales</taxon>
        <taxon>Paenibacillaceae</taxon>
        <taxon>Paenibacillus</taxon>
    </lineage>
</organism>
<evidence type="ECO:0000313" key="3">
    <source>
        <dbReference type="Proteomes" id="UP000070252"/>
    </source>
</evidence>
<dbReference type="EMBL" id="LIPY01000099">
    <property type="protein sequence ID" value="KWX77767.1"/>
    <property type="molecule type" value="Genomic_DNA"/>
</dbReference>
<keyword evidence="3" id="KW-1185">Reference proteome</keyword>
<accession>A0A1G9S4Y5</accession>
<evidence type="ECO:0000313" key="2">
    <source>
        <dbReference type="EMBL" id="SDM30628.1"/>
    </source>
</evidence>
<dbReference type="Proteomes" id="UP000182783">
    <property type="component" value="Unassembled WGS sequence"/>
</dbReference>
<dbReference type="RefSeq" id="WP_062521364.1">
    <property type="nucleotide sequence ID" value="NZ_CP048429.1"/>
</dbReference>